<feature type="signal peptide" evidence="1">
    <location>
        <begin position="1"/>
        <end position="17"/>
    </location>
</feature>
<dbReference type="VEuPathDB" id="FungiDB:CCM_03508"/>
<proteinExistence type="predicted"/>
<evidence type="ECO:0000256" key="1">
    <source>
        <dbReference type="SAM" id="SignalP"/>
    </source>
</evidence>
<dbReference type="VEuPathDB" id="FungiDB:A9K55_005479"/>
<keyword evidence="1" id="KW-0732">Signal</keyword>
<reference evidence="2 3" key="1">
    <citation type="journal article" date="2017" name="BMC Genomics">
        <title>Chromosome level assembly and secondary metabolite potential of the parasitic fungus Cordyceps militaris.</title>
        <authorList>
            <person name="Kramer G.J."/>
            <person name="Nodwell J.R."/>
        </authorList>
    </citation>
    <scope>NUCLEOTIDE SEQUENCE [LARGE SCALE GENOMIC DNA]</scope>
    <source>
        <strain evidence="2 3">ATCC 34164</strain>
    </source>
</reference>
<dbReference type="Proteomes" id="UP000323067">
    <property type="component" value="Chromosome vi"/>
</dbReference>
<protein>
    <submittedName>
        <fullName evidence="2">Uncharacterized protein</fullName>
    </submittedName>
</protein>
<name>A0A2H4SBP4_CORMI</name>
<sequence>MKFVIVVSAALASVAAASKEMLQRAKCGPLQFRCDSSKRVWYLCNDSGEWEFGDRCAPGTSCMIDKLGFPHCLPKHKAVEDGQDEI</sequence>
<feature type="chain" id="PRO_5014153658" evidence="1">
    <location>
        <begin position="18"/>
        <end position="86"/>
    </location>
</feature>
<gene>
    <name evidence="2" type="ORF">A9K55_005479</name>
</gene>
<evidence type="ECO:0000313" key="3">
    <source>
        <dbReference type="Proteomes" id="UP000323067"/>
    </source>
</evidence>
<organism evidence="2 3">
    <name type="scientific">Cordyceps militaris</name>
    <name type="common">Caterpillar fungus</name>
    <name type="synonym">Clavaria militaris</name>
    <dbReference type="NCBI Taxonomy" id="73501"/>
    <lineage>
        <taxon>Eukaryota</taxon>
        <taxon>Fungi</taxon>
        <taxon>Dikarya</taxon>
        <taxon>Ascomycota</taxon>
        <taxon>Pezizomycotina</taxon>
        <taxon>Sordariomycetes</taxon>
        <taxon>Hypocreomycetidae</taxon>
        <taxon>Hypocreales</taxon>
        <taxon>Cordycipitaceae</taxon>
        <taxon>Cordyceps</taxon>
    </lineage>
</organism>
<dbReference type="EMBL" id="CP023323">
    <property type="protein sequence ID" value="ATY60497.1"/>
    <property type="molecule type" value="Genomic_DNA"/>
</dbReference>
<dbReference type="AlphaFoldDB" id="A0A2H4SBP4"/>
<accession>A0A2H4SBP4</accession>
<evidence type="ECO:0000313" key="2">
    <source>
        <dbReference type="EMBL" id="ATY60497.1"/>
    </source>
</evidence>